<evidence type="ECO:0000313" key="2">
    <source>
        <dbReference type="Proteomes" id="UP001055072"/>
    </source>
</evidence>
<dbReference type="Proteomes" id="UP001055072">
    <property type="component" value="Unassembled WGS sequence"/>
</dbReference>
<gene>
    <name evidence="1" type="ORF">BDY19DRAFT_995227</name>
</gene>
<comment type="caution">
    <text evidence="1">The sequence shown here is derived from an EMBL/GenBank/DDBJ whole genome shotgun (WGS) entry which is preliminary data.</text>
</comment>
<protein>
    <submittedName>
        <fullName evidence="1">Uncharacterized protein</fullName>
    </submittedName>
</protein>
<proteinExistence type="predicted"/>
<reference evidence="1" key="1">
    <citation type="journal article" date="2021" name="Environ. Microbiol.">
        <title>Gene family expansions and transcriptome signatures uncover fungal adaptations to wood decay.</title>
        <authorList>
            <person name="Hage H."/>
            <person name="Miyauchi S."/>
            <person name="Viragh M."/>
            <person name="Drula E."/>
            <person name="Min B."/>
            <person name="Chaduli D."/>
            <person name="Navarro D."/>
            <person name="Favel A."/>
            <person name="Norest M."/>
            <person name="Lesage-Meessen L."/>
            <person name="Balint B."/>
            <person name="Merenyi Z."/>
            <person name="de Eugenio L."/>
            <person name="Morin E."/>
            <person name="Martinez A.T."/>
            <person name="Baldrian P."/>
            <person name="Stursova M."/>
            <person name="Martinez M.J."/>
            <person name="Novotny C."/>
            <person name="Magnuson J.K."/>
            <person name="Spatafora J.W."/>
            <person name="Maurice S."/>
            <person name="Pangilinan J."/>
            <person name="Andreopoulos W."/>
            <person name="LaButti K."/>
            <person name="Hundley H."/>
            <person name="Na H."/>
            <person name="Kuo A."/>
            <person name="Barry K."/>
            <person name="Lipzen A."/>
            <person name="Henrissat B."/>
            <person name="Riley R."/>
            <person name="Ahrendt S."/>
            <person name="Nagy L.G."/>
            <person name="Grigoriev I.V."/>
            <person name="Martin F."/>
            <person name="Rosso M.N."/>
        </authorList>
    </citation>
    <scope>NUCLEOTIDE SEQUENCE</scope>
    <source>
        <strain evidence="1">CBS 384.51</strain>
    </source>
</reference>
<organism evidence="1 2">
    <name type="scientific">Irpex rosettiformis</name>
    <dbReference type="NCBI Taxonomy" id="378272"/>
    <lineage>
        <taxon>Eukaryota</taxon>
        <taxon>Fungi</taxon>
        <taxon>Dikarya</taxon>
        <taxon>Basidiomycota</taxon>
        <taxon>Agaricomycotina</taxon>
        <taxon>Agaricomycetes</taxon>
        <taxon>Polyporales</taxon>
        <taxon>Irpicaceae</taxon>
        <taxon>Irpex</taxon>
    </lineage>
</organism>
<accession>A0ACB8TZ31</accession>
<sequence>MSGFFNKLKPSSHKHSDSSHKSSEGEQQFTIQPHPAKTNDPRDLEPPQLGGGLNSNPKQQAFNTPGPYIPKQDLLQGVEQPLSRDELKAKSAELNKDT</sequence>
<dbReference type="EMBL" id="MU274919">
    <property type="protein sequence ID" value="KAI0087149.1"/>
    <property type="molecule type" value="Genomic_DNA"/>
</dbReference>
<name>A0ACB8TZ31_9APHY</name>
<evidence type="ECO:0000313" key="1">
    <source>
        <dbReference type="EMBL" id="KAI0087149.1"/>
    </source>
</evidence>
<keyword evidence="2" id="KW-1185">Reference proteome</keyword>